<dbReference type="InterPro" id="IPR029063">
    <property type="entry name" value="SAM-dependent_MTases_sf"/>
</dbReference>
<feature type="coiled-coil region" evidence="1">
    <location>
        <begin position="1595"/>
        <end position="1650"/>
    </location>
</feature>
<evidence type="ECO:0000256" key="1">
    <source>
        <dbReference type="SAM" id="Coils"/>
    </source>
</evidence>
<reference evidence="4" key="1">
    <citation type="submission" date="2020-09" db="EMBL/GenBank/DDBJ databases">
        <authorList>
            <person name="Eze J.U."/>
            <person name="Rahube T.O."/>
        </authorList>
    </citation>
    <scope>NUCLEOTIDE SEQUENCE</scope>
</reference>
<sequence length="2254" mass="250760">MADITGGVFSCKSIGEIVRFIRAIRNRRKQVPFGVEKVEGKSFDRLRREANERAVDLLNRLADGAELTDEQRQTLAGYTGEGGIGGSVSEYYTPKPVAEGVWEIMKLYGADVGNTLEPSAGTGVFNETKPAGTMMTATEISPISGRINQLLHPEDSVQISPFEQLASTTPNDTFDHVVGNVPFGGRDNTRNLDKPYAEETDMGSYFMLRMLDKIKPGGFMCVIVPPSIISGTNMKRLRLRLSRKAEFLGAHRLPTGTFDANGTSTVVDVVLMRKHPKEMAERVAQAEESTLEAANVLWPTFITGKWFERDGRRFVHGTQEKGFQGRIEVRADNQIDNQALKAKLIHRFDSRIDWSLLDIDEPQPTADVIDDGELRLINGVWHSFVGGRWIEADAGKELVIDSARFGADSWEALQRNLTTAEGRLAMTFDQMANVRQQYTSSMSDDMVHLVDWINSQPEKYRDRLYRGAMIGRMLIEYQDMKAAGHSEYDIEQRRLSLVAKIQAEIDRYGNPGRGPIAKLSGSGARAWFAFRGAIKLDGTISDELTGKLVTHDASASYDSNSHQDTLRYLYSDLTRDPIQLADFRQAFTGDLPASDEELLDLLANTPGIAVSPYGGIVPFARATSGDLNEIIAPKQAFLAQLPDGAVKNNVLNQLAAIEEKRVKTPAESIRFKLNSRWFDRSVILEFLQENGYPDLRYVQSVQLEGDEMVSETYHGGDGLFVGHRYGVVQRKDKERGEIRYEWDKKSGDNATGFPAQLEKYLNGARIGGKDGATANGYREQAALLEDQFNKWIKTHDRYDELVAKYNDVFNSNIPYEHSGDSLSLTGISGRRNPFDYQNSEVRRLSEDGRGILGFGTGLGKTTTALALEAFNFENGRSTRTAYVVPKSVLENWYYEAKEFLSEQAFSNYLFVGLDVLMDGDQIRQVPVLDENGKQVMNDDGTPVMRDGLKLAGEATVTARMNAIPHSNYRAVVFTKEQYARIPLRNETVDEHAEDMLFDFVAAGRVASAMDSDSHRKEAARRRVLSEYSDTGTEKAEKYPYFEDMGFDSVIADEGHNYRNSYKNGREASQLAYLPTSAVAQSARDMAIKNAYLMKKNGGRGPVLLTATPVVNTPIDAYNMLSHVLPKEFWQKMGIFGPDDFVKFFGKTRLETVQKISGEVEEKMALVGFENLDALRGIFHRWTTLKTAEDVKDTVEIPELDERQQDAPLTAEQLDAYEELRKQAEAAANADNGMATIVQEDGTTTQEKARPIFSIIRDMDRVCTDMDLYHRRITYRFLPEYADAVQQLADSLPKQATSEDDDSDESVTQQAQYSLIDKGDFIQLQVPEAFEPEVNKRLAKFGIDERTVTHPVTPKYAKLIATLQEFFPEGKQIIFTDEKTQHQKLKRIICNALNIDPSQVGILNAQTVDDAGKSGKKLKAVKPPKDLPDEPTEAQLVKYNEQMALYDAYIAQQNEMSLGGLEKIAADFQEGRTPIIICNKKAEVGINLHRGTTDIHHLTLPWTPASIAQRNGRGARVGSNRASVRVHYYCGKGSFDEYRLKTLKRKAGWISDILRSDKSEMENADANDMIEMQMYTAKDDGERLALMQVQMDKAKAAQLARQKEQATVDLQNYIKAQHAAGEDMEALTAQLESNKTEQEEATAEVARYRQLVLAKAAENEEWKARWGSVYSSDRLLLSQYRNSLKAAIRRKADLTSAISQREKLLARTKKASIDIKRLRPLVEDAITKGLVNADPDLINHAKNFLVINDKSWRVGQYYENNGDIVRIKALDFDTQRADVEVIFSSKGSKPSSWPVKLLQQQVDVTPDEAAVMGKISGGVSIAGINALISRDDFYRFQQRGMLKITDSYAMQTTDQGYAMEFVSSSDTLQNAVYPDRTDGALKSAIAKWALGFMAAGQTYKINSAGAFLTELFGSDYRDVISSYGESLSPEDIQERIAAEIAKLPATSPEGSTRNGDSEVEVANAIFNSYPFRASSYELGTSEFGAISVYSNKAEIKAAMDAANARIAAERKANLDHAVEALAQSWVTAIKGAVATGKITPAIAEVVNNGAKFMVAYQNGSLQMPTAYGMTTNHPTYNLVSMFTDLAILKLVDLSEITPTLLSARKNYLDVLIRVADGLRARTDEQKAEDADRINLALGNITEEEIAARNAQQEEIAAGQGDATSTAQALGLNYRVSTADLKMMYAPKFAAGEVFGLQEASGQKGVLFRAKDELKEKFGARWLPAKAKNSDFPGNWWIIETKHNAADVLAVINQYA</sequence>
<evidence type="ECO:0008006" key="5">
    <source>
        <dbReference type="Google" id="ProtNLM"/>
    </source>
</evidence>
<evidence type="ECO:0000259" key="2">
    <source>
        <dbReference type="PROSITE" id="PS51192"/>
    </source>
</evidence>
<evidence type="ECO:0000259" key="3">
    <source>
        <dbReference type="PROSITE" id="PS51194"/>
    </source>
</evidence>
<dbReference type="InterPro" id="IPR052933">
    <property type="entry name" value="DNA_Protect_Modify"/>
</dbReference>
<dbReference type="Pfam" id="PF07669">
    <property type="entry name" value="Eco57I"/>
    <property type="match status" value="1"/>
</dbReference>
<dbReference type="InterPro" id="IPR014001">
    <property type="entry name" value="Helicase_ATP-bd"/>
</dbReference>
<dbReference type="PRINTS" id="PR00507">
    <property type="entry name" value="N12N6MTFRASE"/>
</dbReference>
<dbReference type="PANTHER" id="PTHR41313:SF1">
    <property type="entry name" value="DNA METHYLASE ADENINE-SPECIFIC DOMAIN-CONTAINING PROTEIN"/>
    <property type="match status" value="1"/>
</dbReference>
<dbReference type="EMBL" id="MT993629">
    <property type="protein sequence ID" value="QOV05685.1"/>
    <property type="molecule type" value="Genomic_DNA"/>
</dbReference>
<organism evidence="4">
    <name type="scientific">feces metagenome</name>
    <dbReference type="NCBI Taxonomy" id="1861841"/>
    <lineage>
        <taxon>unclassified sequences</taxon>
        <taxon>metagenomes</taxon>
        <taxon>organismal metagenomes</taxon>
    </lineage>
</organism>
<dbReference type="InterPro" id="IPR027417">
    <property type="entry name" value="P-loop_NTPase"/>
</dbReference>
<dbReference type="PROSITE" id="PS51192">
    <property type="entry name" value="HELICASE_ATP_BIND_1"/>
    <property type="match status" value="1"/>
</dbReference>
<dbReference type="InterPro" id="IPR001650">
    <property type="entry name" value="Helicase_C-like"/>
</dbReference>
<dbReference type="SUPFAM" id="SSF53335">
    <property type="entry name" value="S-adenosyl-L-methionine-dependent methyltransferases"/>
    <property type="match status" value="1"/>
</dbReference>
<dbReference type="Gene3D" id="3.40.50.150">
    <property type="entry name" value="Vaccinia Virus protein VP39"/>
    <property type="match status" value="1"/>
</dbReference>
<dbReference type="Pfam" id="PF00271">
    <property type="entry name" value="Helicase_C"/>
    <property type="match status" value="1"/>
</dbReference>
<dbReference type="Gene3D" id="3.40.50.300">
    <property type="entry name" value="P-loop containing nucleotide triphosphate hydrolases"/>
    <property type="match status" value="1"/>
</dbReference>
<dbReference type="SMART" id="SM00490">
    <property type="entry name" value="HELICc"/>
    <property type="match status" value="1"/>
</dbReference>
<keyword evidence="1" id="KW-0175">Coiled coil</keyword>
<dbReference type="PROSITE" id="PS51194">
    <property type="entry name" value="HELICASE_CTER"/>
    <property type="match status" value="1"/>
</dbReference>
<evidence type="ECO:0000313" key="4">
    <source>
        <dbReference type="EMBL" id="QOV05685.1"/>
    </source>
</evidence>
<dbReference type="SMART" id="SM00487">
    <property type="entry name" value="DEXDc"/>
    <property type="match status" value="1"/>
</dbReference>
<accession>A0A7M2QMQ3</accession>
<dbReference type="GO" id="GO:0006304">
    <property type="term" value="P:DNA modification"/>
    <property type="evidence" value="ECO:0007669"/>
    <property type="project" value="InterPro"/>
</dbReference>
<feature type="domain" description="Helicase ATP-binding" evidence="2">
    <location>
        <begin position="841"/>
        <end position="1126"/>
    </location>
</feature>
<dbReference type="InterPro" id="IPR011639">
    <property type="entry name" value="MethylTrfase_TaqI-like_dom"/>
</dbReference>
<protein>
    <recommendedName>
        <fullName evidence="5">N-6 DNA methylase</fullName>
    </recommendedName>
</protein>
<proteinExistence type="predicted"/>
<dbReference type="InterPro" id="IPR038718">
    <property type="entry name" value="SNF2-like_sf"/>
</dbReference>
<name>A0A7M2QMQ3_9ZZZZ</name>
<feature type="domain" description="Helicase C-terminal" evidence="3">
    <location>
        <begin position="1354"/>
        <end position="1568"/>
    </location>
</feature>
<dbReference type="PANTHER" id="PTHR41313">
    <property type="entry name" value="ADENINE-SPECIFIC METHYLTRANSFERASE"/>
    <property type="match status" value="1"/>
</dbReference>
<dbReference type="Gene3D" id="3.40.50.10810">
    <property type="entry name" value="Tandem AAA-ATPase domain"/>
    <property type="match status" value="2"/>
</dbReference>
<dbReference type="SUPFAM" id="SSF52540">
    <property type="entry name" value="P-loop containing nucleoside triphosphate hydrolases"/>
    <property type="match status" value="2"/>
</dbReference>